<comment type="catalytic activity">
    <reaction evidence="8">
        <text>L-seryl-[protein] + ATP = 3-O-(5'-adenylyl)-L-seryl-[protein] + diphosphate</text>
        <dbReference type="Rhea" id="RHEA:58120"/>
        <dbReference type="Rhea" id="RHEA-COMP:9863"/>
        <dbReference type="Rhea" id="RHEA-COMP:15073"/>
        <dbReference type="ChEBI" id="CHEBI:29999"/>
        <dbReference type="ChEBI" id="CHEBI:30616"/>
        <dbReference type="ChEBI" id="CHEBI:33019"/>
        <dbReference type="ChEBI" id="CHEBI:142516"/>
        <dbReference type="EC" id="2.7.7.108"/>
    </reaction>
</comment>
<comment type="caution">
    <text evidence="9">The sequence shown here is derived from an EMBL/GenBank/DDBJ whole genome shotgun (WGS) entry which is preliminary data.</text>
</comment>
<comment type="similarity">
    <text evidence="1 8">Belongs to the SELO family.</text>
</comment>
<evidence type="ECO:0000256" key="2">
    <source>
        <dbReference type="ARBA" id="ARBA00022679"/>
    </source>
</evidence>
<keyword evidence="5 8" id="KW-0547">Nucleotide-binding</keyword>
<name>A0ABW4YLV8_9BACL</name>
<dbReference type="InterPro" id="IPR003846">
    <property type="entry name" value="SelO"/>
</dbReference>
<protein>
    <recommendedName>
        <fullName evidence="8">Protein nucleotidyltransferase YdiU</fullName>
        <ecNumber evidence="8">2.7.7.-</ecNumber>
    </recommendedName>
    <alternativeName>
        <fullName evidence="8">Protein adenylyltransferase YdiU</fullName>
        <ecNumber evidence="8">2.7.7.108</ecNumber>
    </alternativeName>
    <alternativeName>
        <fullName evidence="8">Protein uridylyltransferase YdiU</fullName>
        <ecNumber evidence="8">2.7.7.-</ecNumber>
    </alternativeName>
</protein>
<feature type="binding site" evidence="8">
    <location>
        <position position="184"/>
    </location>
    <ligand>
        <name>ATP</name>
        <dbReference type="ChEBI" id="CHEBI:30616"/>
    </ligand>
</feature>
<keyword evidence="3 8" id="KW-0548">Nucleotidyltransferase</keyword>
<feature type="binding site" evidence="8">
    <location>
        <position position="177"/>
    </location>
    <ligand>
        <name>ATP</name>
        <dbReference type="ChEBI" id="CHEBI:30616"/>
    </ligand>
</feature>
<keyword evidence="7 8" id="KW-0460">Magnesium</keyword>
<keyword evidence="10" id="KW-1185">Reference proteome</keyword>
<sequence length="524" mass="59210">MTLSLLQRWKLDNSYQQLPEIFFAKQSPTSVAQPELVLFNDSLADYLELSKGTMSDEEIAHLLSGNQLPNNFQPISQAYAGHQFGHFTMLGDGRAILLGEHVMTTGKRLDIQLKGAGPTIYSRSGDGRATLGPMLREYIISEAMHGLQIPTTRSLAVVASGELVYREQPLPGAILIRVAASHLRVGTIQYAANWGTVEQLQQLVDYAIWRHDSHLLELAKPARYGAFLEAVMERQCRLVAQWQLVGFIHGVMNTDNMTISGETIDYGPCAFMDTYFPDTVFSSIDSHGRYAYKNQPNITLWNVTRLAEAMLPLLAEQEEAAIGKAEAILQQFPARFHIHWESGMFKKLGLTEVTDHTKRLLSDLLQWMEESKADFTNTFRLLTISRNSEVNLHEQLATNNIDQWIKVMIDYHIWTKADAATLDLAQSFQLWQQWYMHWHKQLLAQANNQAAASYDTMKQVNPAIIARNHLVEQLLAQATENQDASVLDSFITQLQQPFAYNEEQISFAALPHTCSKPYSTYCGT</sequence>
<evidence type="ECO:0000256" key="8">
    <source>
        <dbReference type="HAMAP-Rule" id="MF_00692"/>
    </source>
</evidence>
<feature type="binding site" evidence="8">
    <location>
        <position position="91"/>
    </location>
    <ligand>
        <name>ATP</name>
        <dbReference type="ChEBI" id="CHEBI:30616"/>
    </ligand>
</feature>
<feature type="binding site" evidence="8">
    <location>
        <position position="93"/>
    </location>
    <ligand>
        <name>ATP</name>
        <dbReference type="ChEBI" id="CHEBI:30616"/>
    </ligand>
</feature>
<comment type="catalytic activity">
    <reaction evidence="8">
        <text>L-threonyl-[protein] + ATP = 3-O-(5'-adenylyl)-L-threonyl-[protein] + diphosphate</text>
        <dbReference type="Rhea" id="RHEA:54292"/>
        <dbReference type="Rhea" id="RHEA-COMP:11060"/>
        <dbReference type="Rhea" id="RHEA-COMP:13847"/>
        <dbReference type="ChEBI" id="CHEBI:30013"/>
        <dbReference type="ChEBI" id="CHEBI:30616"/>
        <dbReference type="ChEBI" id="CHEBI:33019"/>
        <dbReference type="ChEBI" id="CHEBI:138113"/>
        <dbReference type="EC" id="2.7.7.108"/>
    </reaction>
</comment>
<feature type="binding site" evidence="8">
    <location>
        <position position="126"/>
    </location>
    <ligand>
        <name>ATP</name>
        <dbReference type="ChEBI" id="CHEBI:30616"/>
    </ligand>
</feature>
<evidence type="ECO:0000313" key="10">
    <source>
        <dbReference type="Proteomes" id="UP001597362"/>
    </source>
</evidence>
<feature type="binding site" evidence="8">
    <location>
        <position position="265"/>
    </location>
    <ligand>
        <name>ATP</name>
        <dbReference type="ChEBI" id="CHEBI:30616"/>
    </ligand>
</feature>
<keyword evidence="2 8" id="KW-0808">Transferase</keyword>
<keyword evidence="6 8" id="KW-0067">ATP-binding</keyword>
<dbReference type="RefSeq" id="WP_377773196.1">
    <property type="nucleotide sequence ID" value="NZ_JBHUHO010000032.1"/>
</dbReference>
<dbReference type="PANTHER" id="PTHR32057">
    <property type="entry name" value="PROTEIN ADENYLYLTRANSFERASE SELO, MITOCHONDRIAL"/>
    <property type="match status" value="1"/>
</dbReference>
<feature type="binding site" evidence="8">
    <location>
        <position position="127"/>
    </location>
    <ligand>
        <name>ATP</name>
        <dbReference type="ChEBI" id="CHEBI:30616"/>
    </ligand>
</feature>
<evidence type="ECO:0000256" key="7">
    <source>
        <dbReference type="ARBA" id="ARBA00022842"/>
    </source>
</evidence>
<evidence type="ECO:0000256" key="6">
    <source>
        <dbReference type="ARBA" id="ARBA00022840"/>
    </source>
</evidence>
<evidence type="ECO:0000256" key="1">
    <source>
        <dbReference type="ARBA" id="ARBA00009747"/>
    </source>
</evidence>
<dbReference type="EC" id="2.7.7.108" evidence="8"/>
<feature type="binding site" evidence="8">
    <location>
        <position position="114"/>
    </location>
    <ligand>
        <name>ATP</name>
        <dbReference type="ChEBI" id="CHEBI:30616"/>
    </ligand>
</feature>
<dbReference type="HAMAP" id="MF_00692">
    <property type="entry name" value="SelO"/>
    <property type="match status" value="1"/>
</dbReference>
<dbReference type="NCBIfam" id="NF000658">
    <property type="entry name" value="PRK00029.1"/>
    <property type="match status" value="1"/>
</dbReference>
<reference evidence="10" key="1">
    <citation type="journal article" date="2019" name="Int. J. Syst. Evol. Microbiol.">
        <title>The Global Catalogue of Microorganisms (GCM) 10K type strain sequencing project: providing services to taxonomists for standard genome sequencing and annotation.</title>
        <authorList>
            <consortium name="The Broad Institute Genomics Platform"/>
            <consortium name="The Broad Institute Genome Sequencing Center for Infectious Disease"/>
            <person name="Wu L."/>
            <person name="Ma J."/>
        </authorList>
    </citation>
    <scope>NUCLEOTIDE SEQUENCE [LARGE SCALE GENOMIC DNA]</scope>
    <source>
        <strain evidence="10">GH52</strain>
    </source>
</reference>
<keyword evidence="8" id="KW-0464">Manganese</keyword>
<evidence type="ECO:0000256" key="4">
    <source>
        <dbReference type="ARBA" id="ARBA00022723"/>
    </source>
</evidence>
<organism evidence="9 10">
    <name type="scientific">Paenibacillus yanchengensis</name>
    <dbReference type="NCBI Taxonomy" id="2035833"/>
    <lineage>
        <taxon>Bacteria</taxon>
        <taxon>Bacillati</taxon>
        <taxon>Bacillota</taxon>
        <taxon>Bacilli</taxon>
        <taxon>Bacillales</taxon>
        <taxon>Paenibacillaceae</taxon>
        <taxon>Paenibacillus</taxon>
    </lineage>
</organism>
<evidence type="ECO:0000313" key="9">
    <source>
        <dbReference type="EMBL" id="MFD2116720.1"/>
    </source>
</evidence>
<feature type="binding site" evidence="8">
    <location>
        <position position="265"/>
    </location>
    <ligand>
        <name>Mg(2+)</name>
        <dbReference type="ChEBI" id="CHEBI:18420"/>
    </ligand>
</feature>
<dbReference type="EMBL" id="JBHUHO010000032">
    <property type="protein sequence ID" value="MFD2116720.1"/>
    <property type="molecule type" value="Genomic_DNA"/>
</dbReference>
<feature type="binding site" evidence="8">
    <location>
        <position position="94"/>
    </location>
    <ligand>
        <name>ATP</name>
        <dbReference type="ChEBI" id="CHEBI:30616"/>
    </ligand>
</feature>
<feature type="binding site" evidence="8">
    <location>
        <position position="256"/>
    </location>
    <ligand>
        <name>Mg(2+)</name>
        <dbReference type="ChEBI" id="CHEBI:18420"/>
    </ligand>
</feature>
<keyword evidence="4 8" id="KW-0479">Metal-binding</keyword>
<comment type="catalytic activity">
    <reaction evidence="8">
        <text>L-tyrosyl-[protein] + UTP = O-(5'-uridylyl)-L-tyrosyl-[protein] + diphosphate</text>
        <dbReference type="Rhea" id="RHEA:83887"/>
        <dbReference type="Rhea" id="RHEA-COMP:10136"/>
        <dbReference type="Rhea" id="RHEA-COMP:20238"/>
        <dbReference type="ChEBI" id="CHEBI:33019"/>
        <dbReference type="ChEBI" id="CHEBI:46398"/>
        <dbReference type="ChEBI" id="CHEBI:46858"/>
        <dbReference type="ChEBI" id="CHEBI:90602"/>
    </reaction>
</comment>
<comment type="catalytic activity">
    <reaction evidence="8">
        <text>L-seryl-[protein] + UTP = O-(5'-uridylyl)-L-seryl-[protein] + diphosphate</text>
        <dbReference type="Rhea" id="RHEA:64604"/>
        <dbReference type="Rhea" id="RHEA-COMP:9863"/>
        <dbReference type="Rhea" id="RHEA-COMP:16635"/>
        <dbReference type="ChEBI" id="CHEBI:29999"/>
        <dbReference type="ChEBI" id="CHEBI:33019"/>
        <dbReference type="ChEBI" id="CHEBI:46398"/>
        <dbReference type="ChEBI" id="CHEBI:156051"/>
    </reaction>
</comment>
<evidence type="ECO:0000256" key="5">
    <source>
        <dbReference type="ARBA" id="ARBA00022741"/>
    </source>
</evidence>
<gene>
    <name evidence="8" type="primary">ydiU</name>
    <name evidence="8" type="synonym">selO</name>
    <name evidence="9" type="ORF">ACFSJH_13410</name>
</gene>
<dbReference type="PANTHER" id="PTHR32057:SF14">
    <property type="entry name" value="PROTEIN ADENYLYLTRANSFERASE SELO, MITOCHONDRIAL"/>
    <property type="match status" value="1"/>
</dbReference>
<feature type="active site" description="Proton acceptor" evidence="8">
    <location>
        <position position="255"/>
    </location>
</feature>
<proteinExistence type="inferred from homology"/>
<accession>A0ABW4YLV8</accession>
<evidence type="ECO:0000256" key="3">
    <source>
        <dbReference type="ARBA" id="ARBA00022695"/>
    </source>
</evidence>
<comment type="catalytic activity">
    <reaction evidence="8">
        <text>L-tyrosyl-[protein] + ATP = O-(5'-adenylyl)-L-tyrosyl-[protein] + diphosphate</text>
        <dbReference type="Rhea" id="RHEA:54288"/>
        <dbReference type="Rhea" id="RHEA-COMP:10136"/>
        <dbReference type="Rhea" id="RHEA-COMP:13846"/>
        <dbReference type="ChEBI" id="CHEBI:30616"/>
        <dbReference type="ChEBI" id="CHEBI:33019"/>
        <dbReference type="ChEBI" id="CHEBI:46858"/>
        <dbReference type="ChEBI" id="CHEBI:83624"/>
        <dbReference type="EC" id="2.7.7.108"/>
    </reaction>
</comment>
<comment type="catalytic activity">
    <reaction evidence="8">
        <text>L-histidyl-[protein] + UTP = N(tele)-(5'-uridylyl)-L-histidyl-[protein] + diphosphate</text>
        <dbReference type="Rhea" id="RHEA:83891"/>
        <dbReference type="Rhea" id="RHEA-COMP:9745"/>
        <dbReference type="Rhea" id="RHEA-COMP:20239"/>
        <dbReference type="ChEBI" id="CHEBI:29979"/>
        <dbReference type="ChEBI" id="CHEBI:33019"/>
        <dbReference type="ChEBI" id="CHEBI:46398"/>
        <dbReference type="ChEBI" id="CHEBI:233474"/>
    </reaction>
</comment>
<comment type="cofactor">
    <cofactor evidence="8">
        <name>Mg(2+)</name>
        <dbReference type="ChEBI" id="CHEBI:18420"/>
    </cofactor>
    <cofactor evidence="8">
        <name>Mn(2+)</name>
        <dbReference type="ChEBI" id="CHEBI:29035"/>
    </cofactor>
</comment>
<dbReference type="Proteomes" id="UP001597362">
    <property type="component" value="Unassembled WGS sequence"/>
</dbReference>
<comment type="function">
    <text evidence="8">Nucleotidyltransferase involved in the post-translational modification of proteins. It can catalyze the addition of adenosine monophosphate (AMP) or uridine monophosphate (UMP) to a protein, resulting in modifications known as AMPylation and UMPylation.</text>
</comment>
<dbReference type="Pfam" id="PF02696">
    <property type="entry name" value="SelO"/>
    <property type="match status" value="1"/>
</dbReference>
<dbReference type="EC" id="2.7.7.-" evidence="8"/>